<evidence type="ECO:0000256" key="9">
    <source>
        <dbReference type="ARBA" id="ARBA00044085"/>
    </source>
</evidence>
<dbReference type="GO" id="GO:0030435">
    <property type="term" value="P:sporulation resulting in formation of a cellular spore"/>
    <property type="evidence" value="ECO:0007669"/>
    <property type="project" value="UniProtKB-KW"/>
</dbReference>
<keyword evidence="3" id="KW-0677">Repeat</keyword>
<dbReference type="GO" id="GO:0000978">
    <property type="term" value="F:RNA polymerase II cis-regulatory region sequence-specific DNA binding"/>
    <property type="evidence" value="ECO:0007669"/>
    <property type="project" value="TreeGrafter"/>
</dbReference>
<dbReference type="GO" id="GO:0048315">
    <property type="term" value="P:conidium formation"/>
    <property type="evidence" value="ECO:0007669"/>
    <property type="project" value="UniProtKB-KW"/>
</dbReference>
<feature type="domain" description="C2H2-type" evidence="12">
    <location>
        <begin position="155"/>
        <end position="187"/>
    </location>
</feature>
<evidence type="ECO:0000256" key="3">
    <source>
        <dbReference type="ARBA" id="ARBA00022737"/>
    </source>
</evidence>
<evidence type="ECO:0000256" key="5">
    <source>
        <dbReference type="ARBA" id="ARBA00022833"/>
    </source>
</evidence>
<dbReference type="Gene3D" id="3.30.160.60">
    <property type="entry name" value="Classic Zinc Finger"/>
    <property type="match status" value="2"/>
</dbReference>
<dbReference type="Pfam" id="PF00096">
    <property type="entry name" value="zf-C2H2"/>
    <property type="match status" value="1"/>
</dbReference>
<feature type="region of interest" description="Disordered" evidence="11">
    <location>
        <begin position="121"/>
        <end position="142"/>
    </location>
</feature>
<evidence type="ECO:0000256" key="10">
    <source>
        <dbReference type="PROSITE-ProRule" id="PRU00042"/>
    </source>
</evidence>
<dbReference type="EMBL" id="RCNU01000009">
    <property type="protein sequence ID" value="RWQ93710.1"/>
    <property type="molecule type" value="Genomic_DNA"/>
</dbReference>
<keyword evidence="4 10" id="KW-0863">Zinc-finger</keyword>
<feature type="compositionally biased region" description="Polar residues" evidence="11">
    <location>
        <begin position="28"/>
        <end position="41"/>
    </location>
</feature>
<keyword evidence="2" id="KW-0479">Metal-binding</keyword>
<evidence type="ECO:0000256" key="4">
    <source>
        <dbReference type="ARBA" id="ARBA00022771"/>
    </source>
</evidence>
<evidence type="ECO:0000313" key="13">
    <source>
        <dbReference type="EMBL" id="RWQ93710.1"/>
    </source>
</evidence>
<keyword evidence="6" id="KW-0749">Sporulation</keyword>
<evidence type="ECO:0000256" key="7">
    <source>
        <dbReference type="ARBA" id="ARBA00023159"/>
    </source>
</evidence>
<dbReference type="SMART" id="SM00355">
    <property type="entry name" value="ZnF_C2H2"/>
    <property type="match status" value="2"/>
</dbReference>
<dbReference type="FunFam" id="3.30.160.60:FF:002343">
    <property type="entry name" value="Zinc finger protein 33A"/>
    <property type="match status" value="1"/>
</dbReference>
<dbReference type="GO" id="GO:0008270">
    <property type="term" value="F:zinc ion binding"/>
    <property type="evidence" value="ECO:0007669"/>
    <property type="project" value="UniProtKB-KW"/>
</dbReference>
<evidence type="ECO:0000256" key="1">
    <source>
        <dbReference type="ARBA" id="ARBA00004123"/>
    </source>
</evidence>
<dbReference type="GO" id="GO:0000785">
    <property type="term" value="C:chromatin"/>
    <property type="evidence" value="ECO:0007669"/>
    <property type="project" value="TreeGrafter"/>
</dbReference>
<feature type="compositionally biased region" description="Polar residues" evidence="11">
    <location>
        <begin position="238"/>
        <end position="249"/>
    </location>
</feature>
<comment type="subcellular location">
    <subcellularLocation>
        <location evidence="1">Nucleus</location>
    </subcellularLocation>
</comment>
<dbReference type="PROSITE" id="PS50157">
    <property type="entry name" value="ZINC_FINGER_C2H2_2"/>
    <property type="match status" value="2"/>
</dbReference>
<dbReference type="STRING" id="264951.A0A443HPL1"/>
<organism evidence="13 14">
    <name type="scientific">Byssochlamys spectabilis</name>
    <name type="common">Paecilomyces variotii</name>
    <dbReference type="NCBI Taxonomy" id="264951"/>
    <lineage>
        <taxon>Eukaryota</taxon>
        <taxon>Fungi</taxon>
        <taxon>Dikarya</taxon>
        <taxon>Ascomycota</taxon>
        <taxon>Pezizomycotina</taxon>
        <taxon>Eurotiomycetes</taxon>
        <taxon>Eurotiomycetidae</taxon>
        <taxon>Eurotiales</taxon>
        <taxon>Thermoascaceae</taxon>
        <taxon>Paecilomyces</taxon>
    </lineage>
</organism>
<feature type="region of interest" description="Disordered" evidence="11">
    <location>
        <begin position="1"/>
        <end position="42"/>
    </location>
</feature>
<dbReference type="GeneID" id="39596772"/>
<keyword evidence="14" id="KW-1185">Reference proteome</keyword>
<dbReference type="InterPro" id="IPR013087">
    <property type="entry name" value="Znf_C2H2_type"/>
</dbReference>
<name>A0A443HPL1_BYSSP</name>
<keyword evidence="7" id="KW-0010">Activator</keyword>
<reference evidence="13 14" key="1">
    <citation type="journal article" date="2018" name="Front. Microbiol.">
        <title>Genomic and genetic insights into a cosmopolitan fungus, Paecilomyces variotii (Eurotiales).</title>
        <authorList>
            <person name="Urquhart A.S."/>
            <person name="Mondo S.J."/>
            <person name="Makela M.R."/>
            <person name="Hane J.K."/>
            <person name="Wiebenga A."/>
            <person name="He G."/>
            <person name="Mihaltcheva S."/>
            <person name="Pangilinan J."/>
            <person name="Lipzen A."/>
            <person name="Barry K."/>
            <person name="de Vries R.P."/>
            <person name="Grigoriev I.V."/>
            <person name="Idnurm A."/>
        </authorList>
    </citation>
    <scope>NUCLEOTIDE SEQUENCE [LARGE SCALE GENOMIC DNA]</scope>
    <source>
        <strain evidence="13 14">CBS 101075</strain>
    </source>
</reference>
<dbReference type="GO" id="GO:0005667">
    <property type="term" value="C:transcription regulator complex"/>
    <property type="evidence" value="ECO:0007669"/>
    <property type="project" value="TreeGrafter"/>
</dbReference>
<proteinExistence type="predicted"/>
<evidence type="ECO:0000259" key="12">
    <source>
        <dbReference type="PROSITE" id="PS50157"/>
    </source>
</evidence>
<dbReference type="PROSITE" id="PS00028">
    <property type="entry name" value="ZINC_FINGER_C2H2_1"/>
    <property type="match status" value="1"/>
</dbReference>
<dbReference type="VEuPathDB" id="FungiDB:C8Q69DRAFT_333166"/>
<dbReference type="SUPFAM" id="SSF57667">
    <property type="entry name" value="beta-beta-alpha zinc fingers"/>
    <property type="match status" value="1"/>
</dbReference>
<dbReference type="InterPro" id="IPR036236">
    <property type="entry name" value="Znf_C2H2_sf"/>
</dbReference>
<feature type="compositionally biased region" description="Polar residues" evidence="11">
    <location>
        <begin position="301"/>
        <end position="311"/>
    </location>
</feature>
<dbReference type="Proteomes" id="UP000283841">
    <property type="component" value="Unassembled WGS sequence"/>
</dbReference>
<dbReference type="PANTHER" id="PTHR14003:SF19">
    <property type="entry name" value="YY2 TRANSCRIPTION FACTOR"/>
    <property type="match status" value="1"/>
</dbReference>
<evidence type="ECO:0000256" key="2">
    <source>
        <dbReference type="ARBA" id="ARBA00022723"/>
    </source>
</evidence>
<sequence>MSRSQTSMVSILNNDDNPSFAVRPTPRLTKQNSTPSCTYPSTHHHRISVPDYRFGPYCDSLVSPRYTQPPLDPFSSHSAPHPVSAGPVEYSYNSTAASRDLYSGYGRDLSLYTHATSPNRILPTVTSPSEPLSPRTPLGGPTELAASRVNRKNKYPCPYAASHGCSATFTTSGHAARHGKKHTGEKSVHCPICNKAFTRKDNMKQHRRTHRTYSEDMTSRLDRDRERRLWTKSSDQLYSHNRSASQSLSDADEYSGPSGLNSPTEEKPYSALELRPGKPLPPSAYDDLSMRYSKPDFGRSQPASRSGSITGSLDALVIAASRGNLNSYQQ</sequence>
<accession>A0A443HPL1</accession>
<feature type="region of interest" description="Disordered" evidence="11">
    <location>
        <begin position="201"/>
        <end position="223"/>
    </location>
</feature>
<feature type="compositionally biased region" description="Polar residues" evidence="11">
    <location>
        <begin position="121"/>
        <end position="130"/>
    </location>
</feature>
<feature type="region of interest" description="Disordered" evidence="11">
    <location>
        <begin position="238"/>
        <end position="312"/>
    </location>
</feature>
<dbReference type="GO" id="GO:0000981">
    <property type="term" value="F:DNA-binding transcription factor activity, RNA polymerase II-specific"/>
    <property type="evidence" value="ECO:0007669"/>
    <property type="project" value="TreeGrafter"/>
</dbReference>
<evidence type="ECO:0000256" key="6">
    <source>
        <dbReference type="ARBA" id="ARBA00022969"/>
    </source>
</evidence>
<dbReference type="GO" id="GO:0005634">
    <property type="term" value="C:nucleus"/>
    <property type="evidence" value="ECO:0007669"/>
    <property type="project" value="UniProtKB-SubCell"/>
</dbReference>
<evidence type="ECO:0000256" key="11">
    <source>
        <dbReference type="SAM" id="MobiDB-lite"/>
    </source>
</evidence>
<evidence type="ECO:0000313" key="14">
    <source>
        <dbReference type="Proteomes" id="UP000283841"/>
    </source>
</evidence>
<feature type="compositionally biased region" description="Polar residues" evidence="11">
    <location>
        <begin position="1"/>
        <end position="17"/>
    </location>
</feature>
<gene>
    <name evidence="13" type="ORF">C8Q69DRAFT_333166</name>
</gene>
<dbReference type="RefSeq" id="XP_028483355.1">
    <property type="nucleotide sequence ID" value="XM_028627495.1"/>
</dbReference>
<dbReference type="AlphaFoldDB" id="A0A443HPL1"/>
<comment type="caution">
    <text evidence="13">The sequence shown here is derived from an EMBL/GenBank/DDBJ whole genome shotgun (WGS) entry which is preliminary data.</text>
</comment>
<keyword evidence="5" id="KW-0862">Zinc</keyword>
<feature type="compositionally biased region" description="Basic and acidic residues" evidence="11">
    <location>
        <begin position="212"/>
        <end position="223"/>
    </location>
</feature>
<protein>
    <recommendedName>
        <fullName evidence="9">C2H2 type master regulator of conidiophore development brlA</fullName>
    </recommendedName>
</protein>
<keyword evidence="8" id="KW-0183">Conidiation</keyword>
<feature type="domain" description="C2H2-type" evidence="12">
    <location>
        <begin position="188"/>
        <end position="215"/>
    </location>
</feature>
<evidence type="ECO:0000256" key="8">
    <source>
        <dbReference type="ARBA" id="ARBA00023321"/>
    </source>
</evidence>
<dbReference type="PANTHER" id="PTHR14003">
    <property type="entry name" value="TRANSCRIPTIONAL REPRESSOR PROTEIN YY"/>
    <property type="match status" value="1"/>
</dbReference>